<name>A0A8H4L4R1_9HYPO</name>
<dbReference type="Proteomes" id="UP000554235">
    <property type="component" value="Unassembled WGS sequence"/>
</dbReference>
<reference evidence="2 3" key="1">
    <citation type="submission" date="2020-01" db="EMBL/GenBank/DDBJ databases">
        <title>Identification and distribution of gene clusters putatively required for synthesis of sphingolipid metabolism inhibitors in phylogenetically diverse species of the filamentous fungus Fusarium.</title>
        <authorList>
            <person name="Kim H.-S."/>
            <person name="Busman M."/>
            <person name="Brown D.W."/>
            <person name="Divon H."/>
            <person name="Uhlig S."/>
            <person name="Proctor R.H."/>
        </authorList>
    </citation>
    <scope>NUCLEOTIDE SEQUENCE [LARGE SCALE GENOMIC DNA]</scope>
    <source>
        <strain evidence="2 3">NRRL 20459</strain>
    </source>
</reference>
<dbReference type="OrthoDB" id="4358152at2759"/>
<evidence type="ECO:0000313" key="2">
    <source>
        <dbReference type="EMBL" id="KAF4461173.1"/>
    </source>
</evidence>
<feature type="region of interest" description="Disordered" evidence="1">
    <location>
        <begin position="1"/>
        <end position="26"/>
    </location>
</feature>
<comment type="caution">
    <text evidence="2">The sequence shown here is derived from an EMBL/GenBank/DDBJ whole genome shotgun (WGS) entry which is preliminary data.</text>
</comment>
<protein>
    <submittedName>
        <fullName evidence="2">Uncharacterized protein</fullName>
    </submittedName>
</protein>
<keyword evidence="3" id="KW-1185">Reference proteome</keyword>
<proteinExistence type="predicted"/>
<sequence length="247" mass="28226">MSQRVVTGNTGTAGRSKQDAESLSKMGPLNLIENQNEEWTISRGEEVKSAMQYLKTLGDATKDMYYRLPRPPPASPSVRWETALPKLNERTTVIRGFRRDGRFHWLWECPYVLTKDEKPVYLPTDNDACRWGQTECSLKREAPGLERFRSVTAWSHASPIPGVKFDSLRPLGFAFWDKLRVHQLALTNGLDWPYFEPEFYFFAWESIIPVEEVASLKAALREERRIRNAACHEALQKAWGGSTSSSG</sequence>
<evidence type="ECO:0000313" key="3">
    <source>
        <dbReference type="Proteomes" id="UP000554235"/>
    </source>
</evidence>
<evidence type="ECO:0000256" key="1">
    <source>
        <dbReference type="SAM" id="MobiDB-lite"/>
    </source>
</evidence>
<gene>
    <name evidence="2" type="ORF">FALBO_12033</name>
</gene>
<dbReference type="EMBL" id="JAADYS010001771">
    <property type="protein sequence ID" value="KAF4461173.1"/>
    <property type="molecule type" value="Genomic_DNA"/>
</dbReference>
<feature type="compositionally biased region" description="Polar residues" evidence="1">
    <location>
        <begin position="1"/>
        <end position="15"/>
    </location>
</feature>
<accession>A0A8H4L4R1</accession>
<organism evidence="2 3">
    <name type="scientific">Fusarium albosuccineum</name>
    <dbReference type="NCBI Taxonomy" id="1237068"/>
    <lineage>
        <taxon>Eukaryota</taxon>
        <taxon>Fungi</taxon>
        <taxon>Dikarya</taxon>
        <taxon>Ascomycota</taxon>
        <taxon>Pezizomycotina</taxon>
        <taxon>Sordariomycetes</taxon>
        <taxon>Hypocreomycetidae</taxon>
        <taxon>Hypocreales</taxon>
        <taxon>Nectriaceae</taxon>
        <taxon>Fusarium</taxon>
        <taxon>Fusarium decemcellulare species complex</taxon>
    </lineage>
</organism>
<dbReference type="AlphaFoldDB" id="A0A8H4L4R1"/>